<evidence type="ECO:0000256" key="1">
    <source>
        <dbReference type="ARBA" id="ARBA00001933"/>
    </source>
</evidence>
<dbReference type="PANTHER" id="PTHR46383:SF3">
    <property type="entry name" value="ASPARTATE AMINOTRANSFERASE-RELATED"/>
    <property type="match status" value="1"/>
</dbReference>
<evidence type="ECO:0000256" key="2">
    <source>
        <dbReference type="ARBA" id="ARBA00007441"/>
    </source>
</evidence>
<comment type="cofactor">
    <cofactor evidence="1">
        <name>pyridoxal 5'-phosphate</name>
        <dbReference type="ChEBI" id="CHEBI:597326"/>
    </cofactor>
</comment>
<organism evidence="7">
    <name type="scientific">marine sediment metagenome</name>
    <dbReference type="NCBI Taxonomy" id="412755"/>
    <lineage>
        <taxon>unclassified sequences</taxon>
        <taxon>metagenomes</taxon>
        <taxon>ecological metagenomes</taxon>
    </lineage>
</organism>
<dbReference type="InterPro" id="IPR015422">
    <property type="entry name" value="PyrdxlP-dep_Trfase_small"/>
</dbReference>
<dbReference type="Gene3D" id="3.90.1150.10">
    <property type="entry name" value="Aspartate Aminotransferase, domain 1"/>
    <property type="match status" value="1"/>
</dbReference>
<dbReference type="InterPro" id="IPR050596">
    <property type="entry name" value="AspAT/PAT-like"/>
</dbReference>
<feature type="non-terminal residue" evidence="7">
    <location>
        <position position="179"/>
    </location>
</feature>
<dbReference type="EMBL" id="BARV01025625">
    <property type="protein sequence ID" value="GAI45722.1"/>
    <property type="molecule type" value="Genomic_DNA"/>
</dbReference>
<dbReference type="PANTHER" id="PTHR46383">
    <property type="entry name" value="ASPARTATE AMINOTRANSFERASE"/>
    <property type="match status" value="1"/>
</dbReference>
<dbReference type="CDD" id="cd00609">
    <property type="entry name" value="AAT_like"/>
    <property type="match status" value="1"/>
</dbReference>
<evidence type="ECO:0000313" key="7">
    <source>
        <dbReference type="EMBL" id="GAI45722.1"/>
    </source>
</evidence>
<dbReference type="Gene3D" id="3.40.640.10">
    <property type="entry name" value="Type I PLP-dependent aspartate aminotransferase-like (Major domain)"/>
    <property type="match status" value="1"/>
</dbReference>
<evidence type="ECO:0000256" key="3">
    <source>
        <dbReference type="ARBA" id="ARBA00022576"/>
    </source>
</evidence>
<dbReference type="InterPro" id="IPR015424">
    <property type="entry name" value="PyrdxlP-dep_Trfase"/>
</dbReference>
<accession>X1NNW8</accession>
<dbReference type="GO" id="GO:0006520">
    <property type="term" value="P:amino acid metabolic process"/>
    <property type="evidence" value="ECO:0007669"/>
    <property type="project" value="InterPro"/>
</dbReference>
<dbReference type="AlphaFoldDB" id="X1NNW8"/>
<keyword evidence="4" id="KW-0808">Transferase</keyword>
<dbReference type="InterPro" id="IPR015421">
    <property type="entry name" value="PyrdxlP-dep_Trfase_major"/>
</dbReference>
<comment type="caution">
    <text evidence="7">The sequence shown here is derived from an EMBL/GenBank/DDBJ whole genome shotgun (WGS) entry which is preliminary data.</text>
</comment>
<keyword evidence="3" id="KW-0032">Aminotransferase</keyword>
<evidence type="ECO:0000256" key="4">
    <source>
        <dbReference type="ARBA" id="ARBA00022679"/>
    </source>
</evidence>
<evidence type="ECO:0000256" key="5">
    <source>
        <dbReference type="ARBA" id="ARBA00022898"/>
    </source>
</evidence>
<feature type="domain" description="Aminotransferase class I/classII large" evidence="6">
    <location>
        <begin position="29"/>
        <end position="178"/>
    </location>
</feature>
<sequence length="179" mass="19987">MQEICSKKVSRISHSEIRFMFNLAARYPDAIHLCIGEPDFSTPSFIIQEAYEAAKNGLTHYTSNAGMLKLREAISEKYQKEQGIFYNPDNEILVTVGAMGALALTMMSMLNPGDEVILSNPFWPNYNAHILLSDGRPVFVPVKEEEGWILTADRISDHLTSQTKAIFLNSPNNPTGAIH</sequence>
<comment type="similarity">
    <text evidence="2">Belongs to the class-I pyridoxal-phosphate-dependent aminotransferase family.</text>
</comment>
<dbReference type="SUPFAM" id="SSF53383">
    <property type="entry name" value="PLP-dependent transferases"/>
    <property type="match status" value="1"/>
</dbReference>
<protein>
    <recommendedName>
        <fullName evidence="6">Aminotransferase class I/classII large domain-containing protein</fullName>
    </recommendedName>
</protein>
<gene>
    <name evidence="7" type="ORF">S06H3_41550</name>
</gene>
<dbReference type="GO" id="GO:0008483">
    <property type="term" value="F:transaminase activity"/>
    <property type="evidence" value="ECO:0007669"/>
    <property type="project" value="UniProtKB-KW"/>
</dbReference>
<proteinExistence type="inferred from homology"/>
<name>X1NNW8_9ZZZZ</name>
<evidence type="ECO:0000259" key="6">
    <source>
        <dbReference type="Pfam" id="PF00155"/>
    </source>
</evidence>
<dbReference type="InterPro" id="IPR004839">
    <property type="entry name" value="Aminotransferase_I/II_large"/>
</dbReference>
<reference evidence="7" key="1">
    <citation type="journal article" date="2014" name="Front. Microbiol.">
        <title>High frequency of phylogenetically diverse reductive dehalogenase-homologous genes in deep subseafloor sedimentary metagenomes.</title>
        <authorList>
            <person name="Kawai M."/>
            <person name="Futagami T."/>
            <person name="Toyoda A."/>
            <person name="Takaki Y."/>
            <person name="Nishi S."/>
            <person name="Hori S."/>
            <person name="Arai W."/>
            <person name="Tsubouchi T."/>
            <person name="Morono Y."/>
            <person name="Uchiyama I."/>
            <person name="Ito T."/>
            <person name="Fujiyama A."/>
            <person name="Inagaki F."/>
            <person name="Takami H."/>
        </authorList>
    </citation>
    <scope>NUCLEOTIDE SEQUENCE</scope>
    <source>
        <strain evidence="7">Expedition CK06-06</strain>
    </source>
</reference>
<dbReference type="GO" id="GO:0030170">
    <property type="term" value="F:pyridoxal phosphate binding"/>
    <property type="evidence" value="ECO:0007669"/>
    <property type="project" value="InterPro"/>
</dbReference>
<dbReference type="Pfam" id="PF00155">
    <property type="entry name" value="Aminotran_1_2"/>
    <property type="match status" value="1"/>
</dbReference>
<keyword evidence="5" id="KW-0663">Pyridoxal phosphate</keyword>